<evidence type="ECO:0000313" key="4">
    <source>
        <dbReference type="Proteomes" id="UP001318321"/>
    </source>
</evidence>
<dbReference type="InterPro" id="IPR018247">
    <property type="entry name" value="EF_Hand_1_Ca_BS"/>
</dbReference>
<reference evidence="3 4" key="1">
    <citation type="submission" date="2020-03" db="EMBL/GenBank/DDBJ databases">
        <title>Identification of Halomonas strains.</title>
        <authorList>
            <person name="Xiao Z."/>
            <person name="Dong F."/>
            <person name="Wang Z."/>
            <person name="Zhao J.-Y."/>
        </authorList>
    </citation>
    <scope>NUCLEOTIDE SEQUENCE [LARGE SCALE GENOMIC DNA]</scope>
    <source>
        <strain evidence="3 4">DX6</strain>
    </source>
</reference>
<protein>
    <recommendedName>
        <fullName evidence="2">EF-hand domain-containing protein</fullName>
    </recommendedName>
</protein>
<feature type="signal peptide" evidence="1">
    <location>
        <begin position="1"/>
        <end position="21"/>
    </location>
</feature>
<feature type="chain" id="PRO_5045696388" description="EF-hand domain-containing protein" evidence="1">
    <location>
        <begin position="22"/>
        <end position="93"/>
    </location>
</feature>
<dbReference type="PROSITE" id="PS50222">
    <property type="entry name" value="EF_HAND_2"/>
    <property type="match status" value="1"/>
</dbReference>
<dbReference type="EMBL" id="JAAQTO010000023">
    <property type="protein sequence ID" value="NIC05625.1"/>
    <property type="molecule type" value="Genomic_DNA"/>
</dbReference>
<organism evidence="3 4">
    <name type="scientific">Billgrantia bachuensis</name>
    <dbReference type="NCBI Taxonomy" id="2717286"/>
    <lineage>
        <taxon>Bacteria</taxon>
        <taxon>Pseudomonadati</taxon>
        <taxon>Pseudomonadota</taxon>
        <taxon>Gammaproteobacteria</taxon>
        <taxon>Oceanospirillales</taxon>
        <taxon>Halomonadaceae</taxon>
        <taxon>Billgrantia</taxon>
    </lineage>
</organism>
<evidence type="ECO:0000313" key="3">
    <source>
        <dbReference type="EMBL" id="NIC05625.1"/>
    </source>
</evidence>
<dbReference type="InterPro" id="IPR011992">
    <property type="entry name" value="EF-hand-dom_pair"/>
</dbReference>
<dbReference type="Gene3D" id="1.10.238.10">
    <property type="entry name" value="EF-hand"/>
    <property type="match status" value="1"/>
</dbReference>
<feature type="domain" description="EF-hand" evidence="2">
    <location>
        <begin position="38"/>
        <end position="73"/>
    </location>
</feature>
<dbReference type="InterPro" id="IPR002048">
    <property type="entry name" value="EF_hand_dom"/>
</dbReference>
<dbReference type="Pfam" id="PF13202">
    <property type="entry name" value="EF-hand_5"/>
    <property type="match status" value="2"/>
</dbReference>
<comment type="caution">
    <text evidence="3">The sequence shown here is derived from an EMBL/GenBank/DDBJ whole genome shotgun (WGS) entry which is preliminary data.</text>
</comment>
<name>A0ABX0PQZ9_9GAMM</name>
<dbReference type="RefSeq" id="WP_167113359.1">
    <property type="nucleotide sequence ID" value="NZ_JAAQTO010000023.1"/>
</dbReference>
<proteinExistence type="predicted"/>
<keyword evidence="1" id="KW-0732">Signal</keyword>
<evidence type="ECO:0000259" key="2">
    <source>
        <dbReference type="PROSITE" id="PS50222"/>
    </source>
</evidence>
<accession>A0ABX0PQZ9</accession>
<keyword evidence="4" id="KW-1185">Reference proteome</keyword>
<dbReference type="SUPFAM" id="SSF47473">
    <property type="entry name" value="EF-hand"/>
    <property type="match status" value="1"/>
</dbReference>
<sequence length="93" mass="10482">MRLRTLALLLALALVPGTALADRPSPEDQPLMTRYGSGSTPMVKLSFDELDTDKDGRLSPAEVHQASLSDSFWELDRNRDGYLNRQEHDYHPN</sequence>
<evidence type="ECO:0000256" key="1">
    <source>
        <dbReference type="SAM" id="SignalP"/>
    </source>
</evidence>
<dbReference type="PROSITE" id="PS00018">
    <property type="entry name" value="EF_HAND_1"/>
    <property type="match status" value="1"/>
</dbReference>
<dbReference type="Proteomes" id="UP001318321">
    <property type="component" value="Unassembled WGS sequence"/>
</dbReference>
<gene>
    <name evidence="3" type="ORF">HBJ55_09320</name>
</gene>